<evidence type="ECO:0000313" key="7">
    <source>
        <dbReference type="Proteomes" id="UP001174909"/>
    </source>
</evidence>
<dbReference type="InterPro" id="IPR029154">
    <property type="entry name" value="HIBADH-like_NADP-bd"/>
</dbReference>
<dbReference type="SUPFAM" id="SSF48179">
    <property type="entry name" value="6-phosphogluconate dehydrogenase C-terminal domain-like"/>
    <property type="match status" value="1"/>
</dbReference>
<keyword evidence="1" id="KW-0560">Oxidoreductase</keyword>
<feature type="domain" description="6-phosphogluconate dehydrogenase NADP-binding" evidence="4">
    <location>
        <begin position="1"/>
        <end position="151"/>
    </location>
</feature>
<dbReference type="InterPro" id="IPR008927">
    <property type="entry name" value="6-PGluconate_DH-like_C_sf"/>
</dbReference>
<dbReference type="SUPFAM" id="SSF51735">
    <property type="entry name" value="NAD(P)-binding Rossmann-fold domains"/>
    <property type="match status" value="1"/>
</dbReference>
<keyword evidence="2" id="KW-0520">NAD</keyword>
<evidence type="ECO:0000259" key="5">
    <source>
        <dbReference type="Pfam" id="PF14833"/>
    </source>
</evidence>
<dbReference type="AlphaFoldDB" id="A0AA35RV67"/>
<dbReference type="Gene3D" id="3.40.50.720">
    <property type="entry name" value="NAD(P)-binding Rossmann-like Domain"/>
    <property type="match status" value="1"/>
</dbReference>
<name>A0AA35RV67_GEOBA</name>
<keyword evidence="7" id="KW-1185">Reference proteome</keyword>
<evidence type="ECO:0000256" key="3">
    <source>
        <dbReference type="PIRSR" id="PIRSR000103-1"/>
    </source>
</evidence>
<proteinExistence type="predicted"/>
<dbReference type="Proteomes" id="UP001174909">
    <property type="component" value="Unassembled WGS sequence"/>
</dbReference>
<protein>
    <submittedName>
        <fullName evidence="6">2-hydroxy-3-oxopropionate reductase</fullName>
    </submittedName>
</protein>
<dbReference type="InterPro" id="IPR036291">
    <property type="entry name" value="NAD(P)-bd_dom_sf"/>
</dbReference>
<dbReference type="EMBL" id="CASHTH010001687">
    <property type="protein sequence ID" value="CAI8018284.1"/>
    <property type="molecule type" value="Genomic_DNA"/>
</dbReference>
<evidence type="ECO:0000256" key="2">
    <source>
        <dbReference type="ARBA" id="ARBA00023027"/>
    </source>
</evidence>
<dbReference type="PIRSF" id="PIRSF000103">
    <property type="entry name" value="HIBADH"/>
    <property type="match status" value="1"/>
</dbReference>
<dbReference type="GO" id="GO:0016491">
    <property type="term" value="F:oxidoreductase activity"/>
    <property type="evidence" value="ECO:0007669"/>
    <property type="project" value="UniProtKB-KW"/>
</dbReference>
<evidence type="ECO:0000256" key="1">
    <source>
        <dbReference type="ARBA" id="ARBA00023002"/>
    </source>
</evidence>
<reference evidence="6" key="1">
    <citation type="submission" date="2023-03" db="EMBL/GenBank/DDBJ databases">
        <authorList>
            <person name="Steffen K."/>
            <person name="Cardenas P."/>
        </authorList>
    </citation>
    <scope>NUCLEOTIDE SEQUENCE</scope>
</reference>
<dbReference type="PANTHER" id="PTHR43060">
    <property type="entry name" value="3-HYDROXYISOBUTYRATE DEHYDROGENASE-LIKE 1, MITOCHONDRIAL-RELATED"/>
    <property type="match status" value="1"/>
</dbReference>
<feature type="domain" description="3-hydroxyisobutyrate dehydrogenase-like NAD-binding" evidence="5">
    <location>
        <begin position="154"/>
        <end position="272"/>
    </location>
</feature>
<dbReference type="InterPro" id="IPR013328">
    <property type="entry name" value="6PGD_dom2"/>
</dbReference>
<sequence>MGLPMSYNLLRAGYDLTVHNRSQEKVRQIADAGASAATSTAEVMANCDIVLACLPDVATCEAVLLGDDGALPNARHGQIIVDHSTVGAATSKACAAVAENRGAMFLDAPISGGTERATDGSLTIMVGGPAEAYRAVQPLFDVMGAVVHHVGPTGSGTAAKLVNQLLVGVHKVAAAEAMLLAAKSGADPALVFELVNSGWGQSFILGRNAPAMLDRDFDGIRTQLRVFLKDLGLIQEMARDLGTPIPGGDLAYRLFQEAVDQGLGDLDGAAIVLPMEEQAHFQIQRTGG</sequence>
<gene>
    <name evidence="6" type="ORF">GBAR_LOCUS11075</name>
</gene>
<dbReference type="PANTHER" id="PTHR43060:SF14">
    <property type="entry name" value="DEHYDROGENASE-LIKE PROTEIN"/>
    <property type="match status" value="1"/>
</dbReference>
<evidence type="ECO:0000313" key="6">
    <source>
        <dbReference type="EMBL" id="CAI8018284.1"/>
    </source>
</evidence>
<dbReference type="GO" id="GO:0050661">
    <property type="term" value="F:NADP binding"/>
    <property type="evidence" value="ECO:0007669"/>
    <property type="project" value="InterPro"/>
</dbReference>
<dbReference type="InterPro" id="IPR015815">
    <property type="entry name" value="HIBADH-related"/>
</dbReference>
<organism evidence="6 7">
    <name type="scientific">Geodia barretti</name>
    <name type="common">Barrett's horny sponge</name>
    <dbReference type="NCBI Taxonomy" id="519541"/>
    <lineage>
        <taxon>Eukaryota</taxon>
        <taxon>Metazoa</taxon>
        <taxon>Porifera</taxon>
        <taxon>Demospongiae</taxon>
        <taxon>Heteroscleromorpha</taxon>
        <taxon>Tetractinellida</taxon>
        <taxon>Astrophorina</taxon>
        <taxon>Geodiidae</taxon>
        <taxon>Geodia</taxon>
    </lineage>
</organism>
<evidence type="ECO:0000259" key="4">
    <source>
        <dbReference type="Pfam" id="PF03446"/>
    </source>
</evidence>
<comment type="caution">
    <text evidence="6">The sequence shown here is derived from an EMBL/GenBank/DDBJ whole genome shotgun (WGS) entry which is preliminary data.</text>
</comment>
<dbReference type="Gene3D" id="1.10.1040.10">
    <property type="entry name" value="N-(1-d-carboxylethyl)-l-norvaline Dehydrogenase, domain 2"/>
    <property type="match status" value="1"/>
</dbReference>
<accession>A0AA35RV67</accession>
<feature type="active site" evidence="3">
    <location>
        <position position="160"/>
    </location>
</feature>
<dbReference type="GO" id="GO:0051287">
    <property type="term" value="F:NAD binding"/>
    <property type="evidence" value="ECO:0007669"/>
    <property type="project" value="InterPro"/>
</dbReference>
<dbReference type="InterPro" id="IPR006115">
    <property type="entry name" value="6PGDH_NADP-bd"/>
</dbReference>
<dbReference type="Pfam" id="PF14833">
    <property type="entry name" value="NAD_binding_11"/>
    <property type="match status" value="1"/>
</dbReference>
<dbReference type="Pfam" id="PF03446">
    <property type="entry name" value="NAD_binding_2"/>
    <property type="match status" value="1"/>
</dbReference>